<keyword evidence="2" id="KW-1185">Reference proteome</keyword>
<evidence type="ECO:0000313" key="1">
    <source>
        <dbReference type="EMBL" id="KIO03770.1"/>
    </source>
</evidence>
<dbReference type="AlphaFoldDB" id="A0A0C3NSF6"/>
<name>A0A0C3NSF6_PISTI</name>
<sequence>MRWPTHISKTPVIIQVEIIEAELVQDFASANSSFLHAENWYRGLLPIYGNNPTKALVDIGEPMQLVWPISKAAASSEATWGELNPEYPSVIQNYMPGTTDGSQMLYNWLGFTTCVCTAKH</sequence>
<accession>A0A0C3NSF6</accession>
<proteinExistence type="predicted"/>
<reference evidence="2" key="2">
    <citation type="submission" date="2015-01" db="EMBL/GenBank/DDBJ databases">
        <title>Evolutionary Origins and Diversification of the Mycorrhizal Mutualists.</title>
        <authorList>
            <consortium name="DOE Joint Genome Institute"/>
            <consortium name="Mycorrhizal Genomics Consortium"/>
            <person name="Kohler A."/>
            <person name="Kuo A."/>
            <person name="Nagy L.G."/>
            <person name="Floudas D."/>
            <person name="Copeland A."/>
            <person name="Barry K.W."/>
            <person name="Cichocki N."/>
            <person name="Veneault-Fourrey C."/>
            <person name="LaButti K."/>
            <person name="Lindquist E.A."/>
            <person name="Lipzen A."/>
            <person name="Lundell T."/>
            <person name="Morin E."/>
            <person name="Murat C."/>
            <person name="Riley R."/>
            <person name="Ohm R."/>
            <person name="Sun H."/>
            <person name="Tunlid A."/>
            <person name="Henrissat B."/>
            <person name="Grigoriev I.V."/>
            <person name="Hibbett D.S."/>
            <person name="Martin F."/>
        </authorList>
    </citation>
    <scope>NUCLEOTIDE SEQUENCE [LARGE SCALE GENOMIC DNA]</scope>
    <source>
        <strain evidence="2">Marx 270</strain>
    </source>
</reference>
<evidence type="ECO:0000313" key="2">
    <source>
        <dbReference type="Proteomes" id="UP000054217"/>
    </source>
</evidence>
<gene>
    <name evidence="1" type="ORF">M404DRAFT_26734</name>
</gene>
<protein>
    <submittedName>
        <fullName evidence="1">Uncharacterized protein</fullName>
    </submittedName>
</protein>
<dbReference type="EMBL" id="KN831974">
    <property type="protein sequence ID" value="KIO03770.1"/>
    <property type="molecule type" value="Genomic_DNA"/>
</dbReference>
<reference evidence="1 2" key="1">
    <citation type="submission" date="2014-04" db="EMBL/GenBank/DDBJ databases">
        <authorList>
            <consortium name="DOE Joint Genome Institute"/>
            <person name="Kuo A."/>
            <person name="Kohler A."/>
            <person name="Costa M.D."/>
            <person name="Nagy L.G."/>
            <person name="Floudas D."/>
            <person name="Copeland A."/>
            <person name="Barry K.W."/>
            <person name="Cichocki N."/>
            <person name="Veneault-Fourrey C."/>
            <person name="LaButti K."/>
            <person name="Lindquist E.A."/>
            <person name="Lipzen A."/>
            <person name="Lundell T."/>
            <person name="Morin E."/>
            <person name="Murat C."/>
            <person name="Sun H."/>
            <person name="Tunlid A."/>
            <person name="Henrissat B."/>
            <person name="Grigoriev I.V."/>
            <person name="Hibbett D.S."/>
            <person name="Martin F."/>
            <person name="Nordberg H.P."/>
            <person name="Cantor M.N."/>
            <person name="Hua S.X."/>
        </authorList>
    </citation>
    <scope>NUCLEOTIDE SEQUENCE [LARGE SCALE GENOMIC DNA]</scope>
    <source>
        <strain evidence="1 2">Marx 270</strain>
    </source>
</reference>
<dbReference type="Proteomes" id="UP000054217">
    <property type="component" value="Unassembled WGS sequence"/>
</dbReference>
<organism evidence="1 2">
    <name type="scientific">Pisolithus tinctorius Marx 270</name>
    <dbReference type="NCBI Taxonomy" id="870435"/>
    <lineage>
        <taxon>Eukaryota</taxon>
        <taxon>Fungi</taxon>
        <taxon>Dikarya</taxon>
        <taxon>Basidiomycota</taxon>
        <taxon>Agaricomycotina</taxon>
        <taxon>Agaricomycetes</taxon>
        <taxon>Agaricomycetidae</taxon>
        <taxon>Boletales</taxon>
        <taxon>Sclerodermatineae</taxon>
        <taxon>Pisolithaceae</taxon>
        <taxon>Pisolithus</taxon>
    </lineage>
</organism>
<dbReference type="InParanoid" id="A0A0C3NSF6"/>
<dbReference type="HOGENOM" id="CLU_2050590_0_0_1"/>